<dbReference type="CDD" id="cd05289">
    <property type="entry name" value="MDR_like_2"/>
    <property type="match status" value="1"/>
</dbReference>
<dbReference type="Pfam" id="PF13602">
    <property type="entry name" value="ADH_zinc_N_2"/>
    <property type="match status" value="1"/>
</dbReference>
<dbReference type="PaxDb" id="55529-EKX50786"/>
<keyword evidence="1" id="KW-0175">Coiled coil</keyword>
<dbReference type="eggNOG" id="KOG1198">
    <property type="taxonomic scope" value="Eukaryota"/>
</dbReference>
<dbReference type="SUPFAM" id="SSF51735">
    <property type="entry name" value="NAD(P)-binding Rossmann-fold domains"/>
    <property type="match status" value="1"/>
</dbReference>
<dbReference type="InterPro" id="IPR050700">
    <property type="entry name" value="YIM1/Zinc_Alcohol_DH_Fams"/>
</dbReference>
<proteinExistence type="predicted"/>
<feature type="coiled-coil region" evidence="1">
    <location>
        <begin position="252"/>
        <end position="279"/>
    </location>
</feature>
<reference evidence="4" key="3">
    <citation type="submission" date="2016-03" db="UniProtKB">
        <authorList>
            <consortium name="EnsemblProtists"/>
        </authorList>
    </citation>
    <scope>IDENTIFICATION</scope>
</reference>
<dbReference type="OMA" id="IMIASME"/>
<sequence>MAASVVRQHGDPEFLRLKEVDLPEELNEHELLIEVHASSVNHVDCRLRQGVAEKEGVLSVPAVLGIDFSGIVRKVGSKVERFKIGESVFGIQQVARIIAGRNGTYAEWCVVHEDDAATKPKSLTFEQAAVVPMAGLTAWTALIQGGLDQREGKKVVIIGGCGGVGSFATQFAKRYYRAFVVVCCASKHVDLAKKIGADEVIEYSKGDWKGSCAKYREFDLVLDCVGLDEYWEVFGREVLGSDGKYIALNALRHSLQDSVKKLNRDMDEEIEEEDEDEEDEEEYSFERLATERMIAAKSRVLNIGGGIFSGFRLFQFKDVKLSSLQEIGELLEDGTVKCIIQEIYDLTDMDRAHETLETFHTGGKLCVRI</sequence>
<name>L1JQF8_GUITC</name>
<dbReference type="Proteomes" id="UP000011087">
    <property type="component" value="Unassembled WGS sequence"/>
</dbReference>
<feature type="non-terminal residue" evidence="3">
    <location>
        <position position="369"/>
    </location>
</feature>
<dbReference type="PANTHER" id="PTHR11695:SF294">
    <property type="entry name" value="RETICULON-4-INTERACTING PROTEIN 1, MITOCHONDRIAL"/>
    <property type="match status" value="1"/>
</dbReference>
<organism evidence="3">
    <name type="scientific">Guillardia theta (strain CCMP2712)</name>
    <name type="common">Cryptophyte</name>
    <dbReference type="NCBI Taxonomy" id="905079"/>
    <lineage>
        <taxon>Eukaryota</taxon>
        <taxon>Cryptophyceae</taxon>
        <taxon>Pyrenomonadales</taxon>
        <taxon>Geminigeraceae</taxon>
        <taxon>Guillardia</taxon>
    </lineage>
</organism>
<dbReference type="InterPro" id="IPR011032">
    <property type="entry name" value="GroES-like_sf"/>
</dbReference>
<dbReference type="AlphaFoldDB" id="L1JQF8"/>
<feature type="domain" description="Enoyl reductase (ER)" evidence="2">
    <location>
        <begin position="10"/>
        <end position="367"/>
    </location>
</feature>
<dbReference type="SUPFAM" id="SSF50129">
    <property type="entry name" value="GroES-like"/>
    <property type="match status" value="1"/>
</dbReference>
<reference evidence="3 5" key="1">
    <citation type="journal article" date="2012" name="Nature">
        <title>Algal genomes reveal evolutionary mosaicism and the fate of nucleomorphs.</title>
        <authorList>
            <consortium name="DOE Joint Genome Institute"/>
            <person name="Curtis B.A."/>
            <person name="Tanifuji G."/>
            <person name="Burki F."/>
            <person name="Gruber A."/>
            <person name="Irimia M."/>
            <person name="Maruyama S."/>
            <person name="Arias M.C."/>
            <person name="Ball S.G."/>
            <person name="Gile G.H."/>
            <person name="Hirakawa Y."/>
            <person name="Hopkins J.F."/>
            <person name="Kuo A."/>
            <person name="Rensing S.A."/>
            <person name="Schmutz J."/>
            <person name="Symeonidi A."/>
            <person name="Elias M."/>
            <person name="Eveleigh R.J."/>
            <person name="Herman E.K."/>
            <person name="Klute M.J."/>
            <person name="Nakayama T."/>
            <person name="Obornik M."/>
            <person name="Reyes-Prieto A."/>
            <person name="Armbrust E.V."/>
            <person name="Aves S.J."/>
            <person name="Beiko R.G."/>
            <person name="Coutinho P."/>
            <person name="Dacks J.B."/>
            <person name="Durnford D.G."/>
            <person name="Fast N.M."/>
            <person name="Green B.R."/>
            <person name="Grisdale C.J."/>
            <person name="Hempel F."/>
            <person name="Henrissat B."/>
            <person name="Hoppner M.P."/>
            <person name="Ishida K."/>
            <person name="Kim E."/>
            <person name="Koreny L."/>
            <person name="Kroth P.G."/>
            <person name="Liu Y."/>
            <person name="Malik S.B."/>
            <person name="Maier U.G."/>
            <person name="McRose D."/>
            <person name="Mock T."/>
            <person name="Neilson J.A."/>
            <person name="Onodera N.T."/>
            <person name="Poole A.M."/>
            <person name="Pritham E.J."/>
            <person name="Richards T.A."/>
            <person name="Rocap G."/>
            <person name="Roy S.W."/>
            <person name="Sarai C."/>
            <person name="Schaack S."/>
            <person name="Shirato S."/>
            <person name="Slamovits C.H."/>
            <person name="Spencer D.F."/>
            <person name="Suzuki S."/>
            <person name="Worden A.Z."/>
            <person name="Zauner S."/>
            <person name="Barry K."/>
            <person name="Bell C."/>
            <person name="Bharti A.K."/>
            <person name="Crow J.A."/>
            <person name="Grimwood J."/>
            <person name="Kramer R."/>
            <person name="Lindquist E."/>
            <person name="Lucas S."/>
            <person name="Salamov A."/>
            <person name="McFadden G.I."/>
            <person name="Lane C.E."/>
            <person name="Keeling P.J."/>
            <person name="Gray M.W."/>
            <person name="Grigoriev I.V."/>
            <person name="Archibald J.M."/>
        </authorList>
    </citation>
    <scope>NUCLEOTIDE SEQUENCE</scope>
    <source>
        <strain evidence="3 5">CCMP2712</strain>
    </source>
</reference>
<dbReference type="Gene3D" id="3.90.180.10">
    <property type="entry name" value="Medium-chain alcohol dehydrogenases, catalytic domain"/>
    <property type="match status" value="2"/>
</dbReference>
<dbReference type="InterPro" id="IPR036291">
    <property type="entry name" value="NAD(P)-bd_dom_sf"/>
</dbReference>
<keyword evidence="5" id="KW-1185">Reference proteome</keyword>
<dbReference type="STRING" id="905079.L1JQF8"/>
<evidence type="ECO:0000259" key="2">
    <source>
        <dbReference type="SMART" id="SM00829"/>
    </source>
</evidence>
<dbReference type="GeneID" id="17307375"/>
<gene>
    <name evidence="3" type="ORF">GUITHDRAFT_85209</name>
</gene>
<dbReference type="KEGG" id="gtt:GUITHDRAFT_85209"/>
<dbReference type="PANTHER" id="PTHR11695">
    <property type="entry name" value="ALCOHOL DEHYDROGENASE RELATED"/>
    <property type="match status" value="1"/>
</dbReference>
<dbReference type="SMART" id="SM00829">
    <property type="entry name" value="PKS_ER"/>
    <property type="match status" value="1"/>
</dbReference>
<dbReference type="EnsemblProtists" id="EKX50786">
    <property type="protein sequence ID" value="EKX50786"/>
    <property type="gene ID" value="GUITHDRAFT_85209"/>
</dbReference>
<protein>
    <recommendedName>
        <fullName evidence="2">Enoyl reductase (ER) domain-containing protein</fullName>
    </recommendedName>
</protein>
<dbReference type="EMBL" id="JH992977">
    <property type="protein sequence ID" value="EKX50786.1"/>
    <property type="molecule type" value="Genomic_DNA"/>
</dbReference>
<reference evidence="5" key="2">
    <citation type="submission" date="2012-11" db="EMBL/GenBank/DDBJ databases">
        <authorList>
            <person name="Kuo A."/>
            <person name="Curtis B.A."/>
            <person name="Tanifuji G."/>
            <person name="Burki F."/>
            <person name="Gruber A."/>
            <person name="Irimia M."/>
            <person name="Maruyama S."/>
            <person name="Arias M.C."/>
            <person name="Ball S.G."/>
            <person name="Gile G.H."/>
            <person name="Hirakawa Y."/>
            <person name="Hopkins J.F."/>
            <person name="Rensing S.A."/>
            <person name="Schmutz J."/>
            <person name="Symeonidi A."/>
            <person name="Elias M."/>
            <person name="Eveleigh R.J."/>
            <person name="Herman E.K."/>
            <person name="Klute M.J."/>
            <person name="Nakayama T."/>
            <person name="Obornik M."/>
            <person name="Reyes-Prieto A."/>
            <person name="Armbrust E.V."/>
            <person name="Aves S.J."/>
            <person name="Beiko R.G."/>
            <person name="Coutinho P."/>
            <person name="Dacks J.B."/>
            <person name="Durnford D.G."/>
            <person name="Fast N.M."/>
            <person name="Green B.R."/>
            <person name="Grisdale C."/>
            <person name="Hempe F."/>
            <person name="Henrissat B."/>
            <person name="Hoppner M.P."/>
            <person name="Ishida K.-I."/>
            <person name="Kim E."/>
            <person name="Koreny L."/>
            <person name="Kroth P.G."/>
            <person name="Liu Y."/>
            <person name="Malik S.-B."/>
            <person name="Maier U.G."/>
            <person name="McRose D."/>
            <person name="Mock T."/>
            <person name="Neilson J.A."/>
            <person name="Onodera N.T."/>
            <person name="Poole A.M."/>
            <person name="Pritham E.J."/>
            <person name="Richards T.A."/>
            <person name="Rocap G."/>
            <person name="Roy S.W."/>
            <person name="Sarai C."/>
            <person name="Schaack S."/>
            <person name="Shirato S."/>
            <person name="Slamovits C.H."/>
            <person name="Spencer D.F."/>
            <person name="Suzuki S."/>
            <person name="Worden A.Z."/>
            <person name="Zauner S."/>
            <person name="Barry K."/>
            <person name="Bell C."/>
            <person name="Bharti A.K."/>
            <person name="Crow J.A."/>
            <person name="Grimwood J."/>
            <person name="Kramer R."/>
            <person name="Lindquist E."/>
            <person name="Lucas S."/>
            <person name="Salamov A."/>
            <person name="McFadden G.I."/>
            <person name="Lane C.E."/>
            <person name="Keeling P.J."/>
            <person name="Gray M.W."/>
            <person name="Grigoriev I.V."/>
            <person name="Archibald J.M."/>
        </authorList>
    </citation>
    <scope>NUCLEOTIDE SEQUENCE</scope>
    <source>
        <strain evidence="5">CCMP2712</strain>
    </source>
</reference>
<dbReference type="Pfam" id="PF08240">
    <property type="entry name" value="ADH_N"/>
    <property type="match status" value="1"/>
</dbReference>
<dbReference type="InterPro" id="IPR020843">
    <property type="entry name" value="ER"/>
</dbReference>
<evidence type="ECO:0000256" key="1">
    <source>
        <dbReference type="SAM" id="Coils"/>
    </source>
</evidence>
<dbReference type="Gene3D" id="3.40.50.720">
    <property type="entry name" value="NAD(P)-binding Rossmann-like Domain"/>
    <property type="match status" value="2"/>
</dbReference>
<dbReference type="RefSeq" id="XP_005837766.1">
    <property type="nucleotide sequence ID" value="XM_005837709.1"/>
</dbReference>
<accession>L1JQF8</accession>
<evidence type="ECO:0000313" key="3">
    <source>
        <dbReference type="EMBL" id="EKX50786.1"/>
    </source>
</evidence>
<evidence type="ECO:0000313" key="4">
    <source>
        <dbReference type="EnsemblProtists" id="EKX50786"/>
    </source>
</evidence>
<dbReference type="GO" id="GO:0016491">
    <property type="term" value="F:oxidoreductase activity"/>
    <property type="evidence" value="ECO:0007669"/>
    <property type="project" value="InterPro"/>
</dbReference>
<dbReference type="InterPro" id="IPR013154">
    <property type="entry name" value="ADH-like_N"/>
</dbReference>
<dbReference type="OrthoDB" id="201656at2759"/>
<dbReference type="HOGENOM" id="CLU_026673_3_3_1"/>
<evidence type="ECO:0000313" key="5">
    <source>
        <dbReference type="Proteomes" id="UP000011087"/>
    </source>
</evidence>